<protein>
    <submittedName>
        <fullName evidence="1">Uncharacterized protein</fullName>
    </submittedName>
</protein>
<gene>
    <name evidence="1" type="ORF">MGN01_24120</name>
</gene>
<reference evidence="1 2" key="1">
    <citation type="submission" date="2019-07" db="EMBL/GenBank/DDBJ databases">
        <title>Whole genome shotgun sequence of Methylobacterium gnaphalii NBRC 107716.</title>
        <authorList>
            <person name="Hosoyama A."/>
            <person name="Uohara A."/>
            <person name="Ohji S."/>
            <person name="Ichikawa N."/>
        </authorList>
    </citation>
    <scope>NUCLEOTIDE SEQUENCE [LARGE SCALE GENOMIC DNA]</scope>
    <source>
        <strain evidence="1 2">NBRC 107716</strain>
    </source>
</reference>
<evidence type="ECO:0000313" key="2">
    <source>
        <dbReference type="Proteomes" id="UP000321750"/>
    </source>
</evidence>
<sequence length="68" mass="7522">MANYRIHFAKEILGVPFTVGSVEIAKARDPGRALRAAEIRFARQHRLSDWRERADTVDIAASEGAAQG</sequence>
<organism evidence="1 2">
    <name type="scientific">Methylobacterium gnaphalii</name>
    <dbReference type="NCBI Taxonomy" id="1010610"/>
    <lineage>
        <taxon>Bacteria</taxon>
        <taxon>Pseudomonadati</taxon>
        <taxon>Pseudomonadota</taxon>
        <taxon>Alphaproteobacteria</taxon>
        <taxon>Hyphomicrobiales</taxon>
        <taxon>Methylobacteriaceae</taxon>
        <taxon>Methylobacterium</taxon>
    </lineage>
</organism>
<proteinExistence type="predicted"/>
<evidence type="ECO:0000313" key="1">
    <source>
        <dbReference type="EMBL" id="GEP10567.1"/>
    </source>
</evidence>
<dbReference type="OrthoDB" id="8003297at2"/>
<dbReference type="Proteomes" id="UP000321750">
    <property type="component" value="Unassembled WGS sequence"/>
</dbReference>
<keyword evidence="2" id="KW-1185">Reference proteome</keyword>
<dbReference type="RefSeq" id="WP_147046838.1">
    <property type="nucleotide sequence ID" value="NZ_BJZV01000012.1"/>
</dbReference>
<dbReference type="AlphaFoldDB" id="A0A512JKT3"/>
<comment type="caution">
    <text evidence="1">The sequence shown here is derived from an EMBL/GenBank/DDBJ whole genome shotgun (WGS) entry which is preliminary data.</text>
</comment>
<accession>A0A512JKT3</accession>
<name>A0A512JKT3_9HYPH</name>
<dbReference type="EMBL" id="BJZV01000012">
    <property type="protein sequence ID" value="GEP10567.1"/>
    <property type="molecule type" value="Genomic_DNA"/>
</dbReference>